<dbReference type="OrthoDB" id="530999at2759"/>
<gene>
    <name evidence="2" type="ORF">HYH02_013130</name>
</gene>
<dbReference type="EMBL" id="JAEHOD010000069">
    <property type="protein sequence ID" value="KAG2432062.1"/>
    <property type="molecule type" value="Genomic_DNA"/>
</dbReference>
<reference evidence="2" key="1">
    <citation type="journal article" date="2020" name="bioRxiv">
        <title>Comparative genomics of Chlamydomonas.</title>
        <authorList>
            <person name="Craig R.J."/>
            <person name="Hasan A.R."/>
            <person name="Ness R.W."/>
            <person name="Keightley P.D."/>
        </authorList>
    </citation>
    <scope>NUCLEOTIDE SEQUENCE</scope>
    <source>
        <strain evidence="2">CCAP 11/173</strain>
    </source>
</reference>
<protein>
    <recommendedName>
        <fullName evidence="4">Bacterial repeat domain-containing protein</fullName>
    </recommendedName>
</protein>
<feature type="signal peptide" evidence="1">
    <location>
        <begin position="1"/>
        <end position="25"/>
    </location>
</feature>
<evidence type="ECO:0000256" key="1">
    <source>
        <dbReference type="SAM" id="SignalP"/>
    </source>
</evidence>
<comment type="caution">
    <text evidence="2">The sequence shown here is derived from an EMBL/GenBank/DDBJ whole genome shotgun (WGS) entry which is preliminary data.</text>
</comment>
<evidence type="ECO:0000313" key="2">
    <source>
        <dbReference type="EMBL" id="KAG2432062.1"/>
    </source>
</evidence>
<proteinExistence type="predicted"/>
<evidence type="ECO:0000313" key="3">
    <source>
        <dbReference type="Proteomes" id="UP000613740"/>
    </source>
</evidence>
<dbReference type="Gene3D" id="2.60.40.10">
    <property type="entry name" value="Immunoglobulins"/>
    <property type="match status" value="1"/>
</dbReference>
<dbReference type="Gene3D" id="2.70.98.70">
    <property type="match status" value="1"/>
</dbReference>
<dbReference type="Gene3D" id="1.50.10.100">
    <property type="entry name" value="Chondroitin AC/alginate lyase"/>
    <property type="match status" value="1"/>
</dbReference>
<accession>A0A835SV25</accession>
<keyword evidence="3" id="KW-1185">Reference proteome</keyword>
<sequence>MALLAALGRCILALMVIQDLRIGVAASGRGLRATNTPPQVNMTSILTPLTLTAPVSRYYIGVSASDPGGWVVNVTVFANGVPCPGSTIYGVLFSTNTTGTYVFTATAVDNLGATTTSAPSATLTIVAPSPYSGGGGGTSGGSTGTISTMVNVTVIGGSGSGVYNPYTYHVITAADPPAGQVFDRWVSSSGYPQLGDAYHYNTTVFSASTAPITLTATYKVDTPVPCPVCTHPRLLVTVDDLPALRARANAANPMHLQGFAPALQQALAHANQAWSWSFAGGSGTPNLAVWRDTGSDSWEGDHTEAYGEILAFAGLIYNDISYARRARDMLMWVINTAAANMATGNASLPFASPWFATFNRASHYMEGLPLMFDWLQAWPGLITPADKAAVRAVFMKWCEDNLAGYMAPQPIRVINSPLLLANKGFRNIANNYASAHGRNLAYMALSIDPADDPVKDPKLGESYIGNTLRSYVYDVTGAWLYQKFACMEAPARVAAVLPGVAATTPGLGECMHGGNEPEGFLYGTSIAYVHETLQALHTSGWATPALAGPQIALLNSSWWDRWQQAYLHNLAPDTKMAGGALSYMGQYTQMFNYGDLLRHYVDPGQANPWLTLGWWAARTGGAPAAPSQQVDTLSASRWMSYNTVLGGPAQFYFRLAYGTWGNCDALLAIKHYLVWDTAAAAAPTAFPDPRPALPSTTFFDPAINRVVSRNRWATDATVFTYKASWMGINHQLADAGMFELYRRGEWLTNSMNGYATDASEIVGASSVLHNTLTIQNSCTNSSLDMPVNMQEDEKALWPLGSQLAEGFNSASDPKTNLSTWFGPSAGALQRYVASTTDMTGLYNRPSPWVPGNAAVDVLQAVRSVVWLDMDFIAVYDRATTGRPGKFKRFNLNTVQRPTLQPGTGPGTGRPAVLRAANASSGQALTLTSLLPDPGVANVTVTPSPTWTLVAEMEPTQWLVQVEDATRPTDVRYLHVLQATDAGVSAASASLVNGAVAGGAAGSYQGAAFDRYVVMFARHVRSPAAPVSAATYPLPPAPAPAVHVLTGLVPYASYALAVDVVAGTATLTQGSGGPGALLATADSAGVARFE</sequence>
<dbReference type="InterPro" id="IPR008929">
    <property type="entry name" value="Chondroitin_lyas"/>
</dbReference>
<dbReference type="InterPro" id="IPR013783">
    <property type="entry name" value="Ig-like_fold"/>
</dbReference>
<evidence type="ECO:0008006" key="4">
    <source>
        <dbReference type="Google" id="ProtNLM"/>
    </source>
</evidence>
<keyword evidence="1" id="KW-0732">Signal</keyword>
<dbReference type="AlphaFoldDB" id="A0A835SV25"/>
<organism evidence="2 3">
    <name type="scientific">Chlamydomonas schloesseri</name>
    <dbReference type="NCBI Taxonomy" id="2026947"/>
    <lineage>
        <taxon>Eukaryota</taxon>
        <taxon>Viridiplantae</taxon>
        <taxon>Chlorophyta</taxon>
        <taxon>core chlorophytes</taxon>
        <taxon>Chlorophyceae</taxon>
        <taxon>CS clade</taxon>
        <taxon>Chlamydomonadales</taxon>
        <taxon>Chlamydomonadaceae</taxon>
        <taxon>Chlamydomonas</taxon>
    </lineage>
</organism>
<dbReference type="Proteomes" id="UP000613740">
    <property type="component" value="Unassembled WGS sequence"/>
</dbReference>
<name>A0A835SV25_9CHLO</name>
<feature type="chain" id="PRO_5032485820" description="Bacterial repeat domain-containing protein" evidence="1">
    <location>
        <begin position="26"/>
        <end position="1089"/>
    </location>
</feature>